<comment type="caution">
    <text evidence="1">The sequence shown here is derived from an EMBL/GenBank/DDBJ whole genome shotgun (WGS) entry which is preliminary data.</text>
</comment>
<dbReference type="EMBL" id="JAHESD010000010">
    <property type="protein sequence ID" value="MBT1702957.1"/>
    <property type="molecule type" value="Genomic_DNA"/>
</dbReference>
<evidence type="ECO:0000313" key="1">
    <source>
        <dbReference type="EMBL" id="MBT1702957.1"/>
    </source>
</evidence>
<gene>
    <name evidence="1" type="ORF">KK060_06680</name>
</gene>
<sequence length="382" mass="40550">MANTPKVTLIYENGNLLQDIAAADGIVAICGTGASVGLLGTPMVVYNLDDAIEKGFTLAAEPEMYRHLQEFYSEVGGNQELHVMVVPDTMTLAQMVDNTNASGAKKLINAAQGKVRMLGIYRKPASGYNGGSNFIDSDVSAAITNSKVFAEARLSELVPLRILVEGRVQTPAAANTLTPNTLSNGYAGVVLGGSRNDGSASVGLVLGRASRYGAHIKIGKVANGPLTINQVYLGDKLLKDVANLDTLHGNGFITFMTHPQKAGFFFGIDRMCSTDDYRLLAYGRVVDKAAVIAAAVYTEQIESEIEVDGTGKIATHVVSDLETVIEQQINVAMGSQISGVKVVINPDQNIINTNKLTIKIRVQPLGYSSFIDVELGLTTAIA</sequence>
<evidence type="ECO:0000313" key="2">
    <source>
        <dbReference type="Proteomes" id="UP000772618"/>
    </source>
</evidence>
<dbReference type="RefSeq" id="WP_254152927.1">
    <property type="nucleotide sequence ID" value="NZ_JAHESD010000010.1"/>
</dbReference>
<name>A0ABS5VNC7_9BACT</name>
<proteinExistence type="predicted"/>
<protein>
    <recommendedName>
        <fullName evidence="3">DUF2586 family protein</fullName>
    </recommendedName>
</protein>
<evidence type="ECO:0008006" key="3">
    <source>
        <dbReference type="Google" id="ProtNLM"/>
    </source>
</evidence>
<organism evidence="1 2">
    <name type="scientific">Chryseosolibacter indicus</name>
    <dbReference type="NCBI Taxonomy" id="2782351"/>
    <lineage>
        <taxon>Bacteria</taxon>
        <taxon>Pseudomonadati</taxon>
        <taxon>Bacteroidota</taxon>
        <taxon>Cytophagia</taxon>
        <taxon>Cytophagales</taxon>
        <taxon>Chryseotaleaceae</taxon>
        <taxon>Chryseosolibacter</taxon>
    </lineage>
</organism>
<reference evidence="1 2" key="1">
    <citation type="submission" date="2021-05" db="EMBL/GenBank/DDBJ databases">
        <title>A Polyphasic approach of four new species of the genus Ohtaekwangia: Ohtaekwangia histidinii sp. nov., Ohtaekwangia cretensis sp. nov., Ohtaekwangia indiensis sp. nov., Ohtaekwangia reichenbachii sp. nov. from diverse environment.</title>
        <authorList>
            <person name="Octaviana S."/>
        </authorList>
    </citation>
    <scope>NUCLEOTIDE SEQUENCE [LARGE SCALE GENOMIC DNA]</scope>
    <source>
        <strain evidence="1 2">PWU20</strain>
    </source>
</reference>
<keyword evidence="2" id="KW-1185">Reference proteome</keyword>
<dbReference type="Proteomes" id="UP000772618">
    <property type="component" value="Unassembled WGS sequence"/>
</dbReference>
<dbReference type="InterPro" id="IPR019694">
    <property type="entry name" value="Phage_HP1_Orf23"/>
</dbReference>
<accession>A0ABS5VNC7</accession>
<dbReference type="Pfam" id="PF10758">
    <property type="entry name" value="DUF2586"/>
    <property type="match status" value="1"/>
</dbReference>